<feature type="domain" description="LIM zinc-binding" evidence="4">
    <location>
        <begin position="97"/>
        <end position="133"/>
    </location>
</feature>
<dbReference type="InterPro" id="IPR052621">
    <property type="entry name" value="Cell_Prolif/Cornif_Regul"/>
</dbReference>
<evidence type="ECO:0000256" key="2">
    <source>
        <dbReference type="ARBA" id="ARBA00022833"/>
    </source>
</evidence>
<keyword evidence="1" id="KW-0479">Metal-binding</keyword>
<organism evidence="5">
    <name type="scientific">Ixodes ricinus</name>
    <name type="common">Common tick</name>
    <name type="synonym">Acarus ricinus</name>
    <dbReference type="NCBI Taxonomy" id="34613"/>
    <lineage>
        <taxon>Eukaryota</taxon>
        <taxon>Metazoa</taxon>
        <taxon>Ecdysozoa</taxon>
        <taxon>Arthropoda</taxon>
        <taxon>Chelicerata</taxon>
        <taxon>Arachnida</taxon>
        <taxon>Acari</taxon>
        <taxon>Parasitiformes</taxon>
        <taxon>Ixodida</taxon>
        <taxon>Ixodoidea</taxon>
        <taxon>Ixodidae</taxon>
        <taxon>Ixodinae</taxon>
        <taxon>Ixodes</taxon>
    </lineage>
</organism>
<proteinExistence type="evidence at transcript level"/>
<protein>
    <submittedName>
        <fullName evidence="5">Putative scel protein</fullName>
    </submittedName>
</protein>
<evidence type="ECO:0000256" key="3">
    <source>
        <dbReference type="ARBA" id="ARBA00023038"/>
    </source>
</evidence>
<dbReference type="AlphaFoldDB" id="A0A0K8RIF7"/>
<dbReference type="GO" id="GO:0008544">
    <property type="term" value="P:epidermis development"/>
    <property type="evidence" value="ECO:0007669"/>
    <property type="project" value="TreeGrafter"/>
</dbReference>
<name>A0A0K8RIF7_IXORI</name>
<sequence>MCLKIRVEGKRAVSMGPPALWRTSPLEPRPMLLKPRRNLRSNTDPRPAGPQDTVVYTRTYVGNSKSPKDGYQEDASRKYIQTVYSTSDRSVIERDMCTYCRKPLGTNTKMILDELQICCHSTCFKCEVCKQSLENLKAGVHST</sequence>
<dbReference type="InterPro" id="IPR001781">
    <property type="entry name" value="Znf_LIM"/>
</dbReference>
<dbReference type="GO" id="GO:0046872">
    <property type="term" value="F:metal ion binding"/>
    <property type="evidence" value="ECO:0007669"/>
    <property type="project" value="UniProtKB-KW"/>
</dbReference>
<dbReference type="Gene3D" id="2.10.110.10">
    <property type="entry name" value="Cysteine Rich Protein"/>
    <property type="match status" value="1"/>
</dbReference>
<evidence type="ECO:0000313" key="5">
    <source>
        <dbReference type="EMBL" id="JAA70628.1"/>
    </source>
</evidence>
<keyword evidence="3" id="KW-0440">LIM domain</keyword>
<reference evidence="5" key="1">
    <citation type="submission" date="2012-12" db="EMBL/GenBank/DDBJ databases">
        <title>Identification and characterization of a phenylalanine ammonia-lyase gene family in Isatis indigotica Fort.</title>
        <authorList>
            <person name="Liu Q."/>
            <person name="Chen J."/>
            <person name="Zhou X."/>
            <person name="Di P."/>
            <person name="Xiao Y."/>
            <person name="Xuan H."/>
            <person name="Zhang L."/>
            <person name="Chen W."/>
        </authorList>
    </citation>
    <scope>NUCLEOTIDE SEQUENCE</scope>
    <source>
        <tissue evidence="5">Salivary gland</tissue>
    </source>
</reference>
<dbReference type="GO" id="GO:0005737">
    <property type="term" value="C:cytoplasm"/>
    <property type="evidence" value="ECO:0007669"/>
    <property type="project" value="TreeGrafter"/>
</dbReference>
<evidence type="ECO:0000256" key="1">
    <source>
        <dbReference type="ARBA" id="ARBA00022723"/>
    </source>
</evidence>
<dbReference type="EMBL" id="GADI01003180">
    <property type="protein sequence ID" value="JAA70628.1"/>
    <property type="molecule type" value="mRNA"/>
</dbReference>
<evidence type="ECO:0000259" key="4">
    <source>
        <dbReference type="PROSITE" id="PS00478"/>
    </source>
</evidence>
<accession>A0A0K8RIF7</accession>
<keyword evidence="2" id="KW-0862">Zinc</keyword>
<dbReference type="PANTHER" id="PTHR15468">
    <property type="entry name" value="ZNF185"/>
    <property type="match status" value="1"/>
</dbReference>
<dbReference type="PANTHER" id="PTHR15468:SF7">
    <property type="entry name" value="SCIELLIN"/>
    <property type="match status" value="1"/>
</dbReference>
<dbReference type="PROSITE" id="PS00478">
    <property type="entry name" value="LIM_DOMAIN_1"/>
    <property type="match status" value="1"/>
</dbReference>